<dbReference type="Proteomes" id="UP000037510">
    <property type="component" value="Unassembled WGS sequence"/>
</dbReference>
<evidence type="ECO:0000313" key="2">
    <source>
        <dbReference type="Proteomes" id="UP000037510"/>
    </source>
</evidence>
<dbReference type="EMBL" id="JTDY01003271">
    <property type="protein sequence ID" value="KOB69836.1"/>
    <property type="molecule type" value="Genomic_DNA"/>
</dbReference>
<keyword evidence="2" id="KW-1185">Reference proteome</keyword>
<evidence type="ECO:0000313" key="1">
    <source>
        <dbReference type="EMBL" id="KOB69836.1"/>
    </source>
</evidence>
<comment type="caution">
    <text evidence="1">The sequence shown here is derived from an EMBL/GenBank/DDBJ whole genome shotgun (WGS) entry which is preliminary data.</text>
</comment>
<gene>
    <name evidence="1" type="ORF">OBRU01_16226</name>
</gene>
<dbReference type="SUPFAM" id="SSF47473">
    <property type="entry name" value="EF-hand"/>
    <property type="match status" value="1"/>
</dbReference>
<dbReference type="AlphaFoldDB" id="A0A0L7L3D7"/>
<organism evidence="1 2">
    <name type="scientific">Operophtera brumata</name>
    <name type="common">Winter moth</name>
    <name type="synonym">Phalaena brumata</name>
    <dbReference type="NCBI Taxonomy" id="104452"/>
    <lineage>
        <taxon>Eukaryota</taxon>
        <taxon>Metazoa</taxon>
        <taxon>Ecdysozoa</taxon>
        <taxon>Arthropoda</taxon>
        <taxon>Hexapoda</taxon>
        <taxon>Insecta</taxon>
        <taxon>Pterygota</taxon>
        <taxon>Neoptera</taxon>
        <taxon>Endopterygota</taxon>
        <taxon>Lepidoptera</taxon>
        <taxon>Glossata</taxon>
        <taxon>Ditrysia</taxon>
        <taxon>Geometroidea</taxon>
        <taxon>Geometridae</taxon>
        <taxon>Larentiinae</taxon>
        <taxon>Operophtera</taxon>
    </lineage>
</organism>
<name>A0A0L7L3D7_OPEBR</name>
<proteinExistence type="predicted"/>
<protein>
    <submittedName>
        <fullName evidence="1">Calmodulin</fullName>
    </submittedName>
</protein>
<reference evidence="1 2" key="1">
    <citation type="journal article" date="2015" name="Genome Biol. Evol.">
        <title>The genome of winter moth (Operophtera brumata) provides a genomic perspective on sexual dimorphism and phenology.</title>
        <authorList>
            <person name="Derks M.F."/>
            <person name="Smit S."/>
            <person name="Salis L."/>
            <person name="Schijlen E."/>
            <person name="Bossers A."/>
            <person name="Mateman C."/>
            <person name="Pijl A.S."/>
            <person name="de Ridder D."/>
            <person name="Groenen M.A."/>
            <person name="Visser M.E."/>
            <person name="Megens H.J."/>
        </authorList>
    </citation>
    <scope>NUCLEOTIDE SEQUENCE [LARGE SCALE GENOMIC DNA]</scope>
    <source>
        <strain evidence="1">WM2013NL</strain>
        <tissue evidence="1">Head and thorax</tissue>
    </source>
</reference>
<accession>A0A0L7L3D7</accession>
<dbReference type="Gene3D" id="1.10.238.10">
    <property type="entry name" value="EF-hand"/>
    <property type="match status" value="1"/>
</dbReference>
<dbReference type="InterPro" id="IPR011992">
    <property type="entry name" value="EF-hand-dom_pair"/>
</dbReference>
<sequence>MAGFDVFNPLANITPRFTEEQLENFKEWFDEKSKPLLLIDDGPPIKVISIEDFMDFLQLKKLHRRSFIYPTYGEVMLVAERLKADVTRILTWEQFIYILDTRVLEPEIKHELLVAFKVEEIQSIVTTYADVFNKAEAIELMRDANVRGDGNVFYEQFIECMFSVAPELYNIKACFRAVVVLIFILWLQSQIAHR</sequence>